<dbReference type="EMBL" id="VFPA01000010">
    <property type="protein sequence ID" value="TQL91143.1"/>
    <property type="molecule type" value="Genomic_DNA"/>
</dbReference>
<dbReference type="GO" id="GO:0046872">
    <property type="term" value="F:metal ion binding"/>
    <property type="evidence" value="ECO:0007669"/>
    <property type="project" value="InterPro"/>
</dbReference>
<evidence type="ECO:0000313" key="3">
    <source>
        <dbReference type="Proteomes" id="UP000315677"/>
    </source>
</evidence>
<dbReference type="Proteomes" id="UP000315677">
    <property type="component" value="Unassembled WGS sequence"/>
</dbReference>
<comment type="caution">
    <text evidence="2">The sequence shown here is derived from an EMBL/GenBank/DDBJ whole genome shotgun (WGS) entry which is preliminary data.</text>
</comment>
<name>A0A543C240_9PSEU</name>
<evidence type="ECO:0000259" key="1">
    <source>
        <dbReference type="Pfam" id="PF11716"/>
    </source>
</evidence>
<proteinExistence type="predicted"/>
<dbReference type="PANTHER" id="PTHR40758:SF1">
    <property type="entry name" value="CONSERVED PROTEIN"/>
    <property type="match status" value="1"/>
</dbReference>
<dbReference type="NCBIfam" id="TIGR03083">
    <property type="entry name" value="maleylpyruvate isomerase family mycothiol-dependent enzyme"/>
    <property type="match status" value="1"/>
</dbReference>
<dbReference type="InterPro" id="IPR024344">
    <property type="entry name" value="MDMPI_metal-binding"/>
</dbReference>
<evidence type="ECO:0000313" key="2">
    <source>
        <dbReference type="EMBL" id="TQL91143.1"/>
    </source>
</evidence>
<dbReference type="Gene3D" id="1.20.120.450">
    <property type="entry name" value="dinb family like domain"/>
    <property type="match status" value="1"/>
</dbReference>
<accession>A0A543C240</accession>
<dbReference type="Pfam" id="PF11716">
    <property type="entry name" value="MDMPI_N"/>
    <property type="match status" value="1"/>
</dbReference>
<feature type="domain" description="Mycothiol-dependent maleylpyruvate isomerase metal-binding" evidence="1">
    <location>
        <begin position="16"/>
        <end position="135"/>
    </location>
</feature>
<reference evidence="2 3" key="1">
    <citation type="submission" date="2019-06" db="EMBL/GenBank/DDBJ databases">
        <title>Sequencing the genomes of 1000 actinobacteria strains.</title>
        <authorList>
            <person name="Klenk H.-P."/>
        </authorList>
    </citation>
    <scope>NUCLEOTIDE SEQUENCE [LARGE SCALE GENOMIC DNA]</scope>
    <source>
        <strain evidence="2 3">DSM 45301</strain>
    </source>
</reference>
<dbReference type="InterPro" id="IPR034660">
    <property type="entry name" value="DinB/YfiT-like"/>
</dbReference>
<gene>
    <name evidence="2" type="ORF">FB558_8692</name>
</gene>
<dbReference type="AlphaFoldDB" id="A0A543C240"/>
<sequence>MITAASPLLDAQDYAEIMRRAAARLRHEGSGALDLAVPACPGWKVRNLLFHVGHVASYVLACVVARGPQPDYRDPEPPPDTQLCDWMSEQVATVQARMAQTPPAAPAWNWSTGPQTASFWPRHLAHEAQIHLWDLHDALGRAAGSGAPPRTTALAHLGAASLAAVAVDGVDEILRLHLPARRRDEAALPGHGHARLVAVDVGIGWDVDLANDSVRSYEVGAEPVDAPAVAEGRVVLQGTAEVLYLALWGRVPLPLPAGTPPGARRIGAALVSG</sequence>
<keyword evidence="3" id="KW-1185">Reference proteome</keyword>
<dbReference type="SUPFAM" id="SSF109854">
    <property type="entry name" value="DinB/YfiT-like putative metalloenzymes"/>
    <property type="match status" value="1"/>
</dbReference>
<dbReference type="GO" id="GO:0005886">
    <property type="term" value="C:plasma membrane"/>
    <property type="evidence" value="ECO:0007669"/>
    <property type="project" value="TreeGrafter"/>
</dbReference>
<dbReference type="InterPro" id="IPR017517">
    <property type="entry name" value="Maleyloyr_isom"/>
</dbReference>
<dbReference type="PANTHER" id="PTHR40758">
    <property type="entry name" value="CONSERVED PROTEIN"/>
    <property type="match status" value="1"/>
</dbReference>
<organism evidence="2 3">
    <name type="scientific">Pseudonocardia kunmingensis</name>
    <dbReference type="NCBI Taxonomy" id="630975"/>
    <lineage>
        <taxon>Bacteria</taxon>
        <taxon>Bacillati</taxon>
        <taxon>Actinomycetota</taxon>
        <taxon>Actinomycetes</taxon>
        <taxon>Pseudonocardiales</taxon>
        <taxon>Pseudonocardiaceae</taxon>
        <taxon>Pseudonocardia</taxon>
    </lineage>
</organism>
<protein>
    <submittedName>
        <fullName evidence="2">Uncharacterized protein (TIGR03083 family)</fullName>
    </submittedName>
</protein>